<feature type="domain" description="NB-ARC" evidence="1">
    <location>
        <begin position="36"/>
        <end position="129"/>
    </location>
</feature>
<keyword evidence="3" id="KW-1185">Reference proteome</keyword>
<dbReference type="Pfam" id="PF00931">
    <property type="entry name" value="NB-ARC"/>
    <property type="match status" value="1"/>
</dbReference>
<dbReference type="InterPro" id="IPR002182">
    <property type="entry name" value="NB-ARC"/>
</dbReference>
<dbReference type="EMBL" id="JASCZI010000013">
    <property type="protein sequence ID" value="MED6106651.1"/>
    <property type="molecule type" value="Genomic_DNA"/>
</dbReference>
<dbReference type="Proteomes" id="UP001341840">
    <property type="component" value="Unassembled WGS sequence"/>
</dbReference>
<accession>A0ABU6Q484</accession>
<dbReference type="PRINTS" id="PR00364">
    <property type="entry name" value="DISEASERSIST"/>
</dbReference>
<gene>
    <name evidence="2" type="ORF">PIB30_006276</name>
</gene>
<proteinExistence type="predicted"/>
<organism evidence="2 3">
    <name type="scientific">Stylosanthes scabra</name>
    <dbReference type="NCBI Taxonomy" id="79078"/>
    <lineage>
        <taxon>Eukaryota</taxon>
        <taxon>Viridiplantae</taxon>
        <taxon>Streptophyta</taxon>
        <taxon>Embryophyta</taxon>
        <taxon>Tracheophyta</taxon>
        <taxon>Spermatophyta</taxon>
        <taxon>Magnoliopsida</taxon>
        <taxon>eudicotyledons</taxon>
        <taxon>Gunneridae</taxon>
        <taxon>Pentapetalae</taxon>
        <taxon>rosids</taxon>
        <taxon>fabids</taxon>
        <taxon>Fabales</taxon>
        <taxon>Fabaceae</taxon>
        <taxon>Papilionoideae</taxon>
        <taxon>50 kb inversion clade</taxon>
        <taxon>dalbergioids sensu lato</taxon>
        <taxon>Dalbergieae</taxon>
        <taxon>Pterocarpus clade</taxon>
        <taxon>Stylosanthes</taxon>
    </lineage>
</organism>
<evidence type="ECO:0000313" key="2">
    <source>
        <dbReference type="EMBL" id="MED6106651.1"/>
    </source>
</evidence>
<evidence type="ECO:0000259" key="1">
    <source>
        <dbReference type="Pfam" id="PF00931"/>
    </source>
</evidence>
<dbReference type="InterPro" id="IPR027417">
    <property type="entry name" value="P-loop_NTPase"/>
</dbReference>
<name>A0ABU6Q484_9FABA</name>
<dbReference type="InterPro" id="IPR044974">
    <property type="entry name" value="Disease_R_plants"/>
</dbReference>
<dbReference type="SUPFAM" id="SSF52540">
    <property type="entry name" value="P-loop containing nucleoside triphosphate hydrolases"/>
    <property type="match status" value="1"/>
</dbReference>
<protein>
    <recommendedName>
        <fullName evidence="1">NB-ARC domain-containing protein</fullName>
    </recommendedName>
</protein>
<comment type="caution">
    <text evidence="2">The sequence shown here is derived from an EMBL/GenBank/DDBJ whole genome shotgun (WGS) entry which is preliminary data.</text>
</comment>
<sequence>MFNLWPNAIFANHALKDFHPLYYKPSMATSTQNCQQESLLRQDPQSVRVIGIWGIGGPGKTTIAEQVYNLLRDEFEAEAAVFLQNLKRGITKPLGEDPKIDMQNGLPTYVEKRIGRMKVLIVLDDVSESE</sequence>
<dbReference type="Gene3D" id="3.40.50.300">
    <property type="entry name" value="P-loop containing nucleotide triphosphate hydrolases"/>
    <property type="match status" value="1"/>
</dbReference>
<dbReference type="PANTHER" id="PTHR11017">
    <property type="entry name" value="LEUCINE-RICH REPEAT-CONTAINING PROTEIN"/>
    <property type="match status" value="1"/>
</dbReference>
<dbReference type="PANTHER" id="PTHR11017:SF263">
    <property type="entry name" value="ADP-RIBOSYL CYCLASE_CYCLIC ADP-RIBOSE HYDROLASE"/>
    <property type="match status" value="1"/>
</dbReference>
<evidence type="ECO:0000313" key="3">
    <source>
        <dbReference type="Proteomes" id="UP001341840"/>
    </source>
</evidence>
<reference evidence="2 3" key="1">
    <citation type="journal article" date="2023" name="Plants (Basel)">
        <title>Bridging the Gap: Combining Genomics and Transcriptomics Approaches to Understand Stylosanthes scabra, an Orphan Legume from the Brazilian Caatinga.</title>
        <authorList>
            <person name="Ferreira-Neto J.R.C."/>
            <person name="da Silva M.D."/>
            <person name="Binneck E."/>
            <person name="de Melo N.F."/>
            <person name="da Silva R.H."/>
            <person name="de Melo A.L.T.M."/>
            <person name="Pandolfi V."/>
            <person name="Bustamante F.O."/>
            <person name="Brasileiro-Vidal A.C."/>
            <person name="Benko-Iseppon A.M."/>
        </authorList>
    </citation>
    <scope>NUCLEOTIDE SEQUENCE [LARGE SCALE GENOMIC DNA]</scope>
    <source>
        <tissue evidence="2">Leaves</tissue>
    </source>
</reference>